<evidence type="ECO:0000313" key="2">
    <source>
        <dbReference type="Proteomes" id="UP000703269"/>
    </source>
</evidence>
<comment type="caution">
    <text evidence="1">The sequence shown here is derived from an EMBL/GenBank/DDBJ whole genome shotgun (WGS) entry which is preliminary data.</text>
</comment>
<gene>
    <name evidence="1" type="ORF">PsYK624_085700</name>
</gene>
<proteinExistence type="predicted"/>
<protein>
    <submittedName>
        <fullName evidence="1">Uncharacterized protein</fullName>
    </submittedName>
</protein>
<reference evidence="1 2" key="1">
    <citation type="submission" date="2021-08" db="EMBL/GenBank/DDBJ databases">
        <title>Draft Genome Sequence of Phanerochaete sordida strain YK-624.</title>
        <authorList>
            <person name="Mori T."/>
            <person name="Dohra H."/>
            <person name="Suzuki T."/>
            <person name="Kawagishi H."/>
            <person name="Hirai H."/>
        </authorList>
    </citation>
    <scope>NUCLEOTIDE SEQUENCE [LARGE SCALE GENOMIC DNA]</scope>
    <source>
        <strain evidence="1 2">YK-624</strain>
    </source>
</reference>
<dbReference type="Proteomes" id="UP000703269">
    <property type="component" value="Unassembled WGS sequence"/>
</dbReference>
<dbReference type="EMBL" id="BPQB01000026">
    <property type="protein sequence ID" value="GJE92416.1"/>
    <property type="molecule type" value="Genomic_DNA"/>
</dbReference>
<evidence type="ECO:0000313" key="1">
    <source>
        <dbReference type="EMBL" id="GJE92416.1"/>
    </source>
</evidence>
<organism evidence="1 2">
    <name type="scientific">Phanerochaete sordida</name>
    <dbReference type="NCBI Taxonomy" id="48140"/>
    <lineage>
        <taxon>Eukaryota</taxon>
        <taxon>Fungi</taxon>
        <taxon>Dikarya</taxon>
        <taxon>Basidiomycota</taxon>
        <taxon>Agaricomycotina</taxon>
        <taxon>Agaricomycetes</taxon>
        <taxon>Polyporales</taxon>
        <taxon>Phanerochaetaceae</taxon>
        <taxon>Phanerochaete</taxon>
    </lineage>
</organism>
<accession>A0A9P3GCT9</accession>
<dbReference type="AlphaFoldDB" id="A0A9P3GCT9"/>
<name>A0A9P3GCT9_9APHY</name>
<sequence length="187" mass="20627">MLSTTPSGLPFCTVPPRGAVLLPQESVHFDRDPWEAGSASTQNLLLQYCVWPLHKASESSCRKVSSVRCRRRLGLFLRHSHRPVATFGEISRAAWMELTSCLVINNCTRLNHEDGSPRSPKTHGFPPLLGAGLCACFPPSVRQLLPCSTVEWIWQGMASGTYPRLLPQQGRSETVPIHRATAAALDK</sequence>
<keyword evidence="2" id="KW-1185">Reference proteome</keyword>